<dbReference type="InterPro" id="IPR006073">
    <property type="entry name" value="GTP-bd"/>
</dbReference>
<dbReference type="GO" id="GO:0006412">
    <property type="term" value="P:translation"/>
    <property type="evidence" value="ECO:0007669"/>
    <property type="project" value="TreeGrafter"/>
</dbReference>
<comment type="similarity">
    <text evidence="3">Belongs to the TRAFAC class YlqF/YawG GTPase family. MTG1 subfamily.</text>
</comment>
<evidence type="ECO:0000256" key="3">
    <source>
        <dbReference type="PIRNR" id="PIRNR006230"/>
    </source>
</evidence>
<dbReference type="GO" id="GO:0005525">
    <property type="term" value="F:GTP binding"/>
    <property type="evidence" value="ECO:0007669"/>
    <property type="project" value="UniProtKB-KW"/>
</dbReference>
<dbReference type="NCBIfam" id="TIGR03596">
    <property type="entry name" value="GTPase_YlqF"/>
    <property type="match status" value="1"/>
</dbReference>
<dbReference type="SUPFAM" id="SSF52540">
    <property type="entry name" value="P-loop containing nucleoside triphosphate hydrolases"/>
    <property type="match status" value="1"/>
</dbReference>
<keyword evidence="2 3" id="KW-0342">GTP-binding</keyword>
<evidence type="ECO:0000256" key="4">
    <source>
        <dbReference type="PIRSR" id="PIRSR006230-1"/>
    </source>
</evidence>
<proteinExistence type="inferred from homology"/>
<dbReference type="KEGG" id="pml:ATP_00076"/>
<evidence type="ECO:0000259" key="5">
    <source>
        <dbReference type="Pfam" id="PF01926"/>
    </source>
</evidence>
<keyword evidence="1 3" id="KW-0547">Nucleotide-binding</keyword>
<dbReference type="eggNOG" id="COG1161">
    <property type="taxonomic scope" value="Bacteria"/>
</dbReference>
<protein>
    <recommendedName>
        <fullName evidence="3">Ribosome biogenesis GTPase A</fullName>
    </recommendedName>
</protein>
<dbReference type="GO" id="GO:0003924">
    <property type="term" value="F:GTPase activity"/>
    <property type="evidence" value="ECO:0007669"/>
    <property type="project" value="TreeGrafter"/>
</dbReference>
<evidence type="ECO:0000256" key="1">
    <source>
        <dbReference type="ARBA" id="ARBA00022741"/>
    </source>
</evidence>
<reference evidence="6 7" key="1">
    <citation type="journal article" date="2008" name="BMC Genomics">
        <title>The linear chromosome of the plant-pathogenic mycoplasma 'Candidatus Phytoplasma mali'.</title>
        <authorList>
            <person name="Kube M."/>
            <person name="Schneider B."/>
            <person name="Kuhl H."/>
            <person name="Dandekar T."/>
            <person name="Heitmann K."/>
            <person name="Migdoll A.M."/>
            <person name="Reinhardt R."/>
            <person name="Seemueller E."/>
        </authorList>
    </citation>
    <scope>NUCLEOTIDE SEQUENCE [LARGE SCALE GENOMIC DNA]</scope>
    <source>
        <strain evidence="6 7">AT</strain>
    </source>
</reference>
<dbReference type="InterPro" id="IPR016478">
    <property type="entry name" value="GTPase_MTG1"/>
</dbReference>
<evidence type="ECO:0000256" key="2">
    <source>
        <dbReference type="ARBA" id="ARBA00023134"/>
    </source>
</evidence>
<comment type="subcellular location">
    <subcellularLocation>
        <location evidence="3">Cytoplasm</location>
    </subcellularLocation>
</comment>
<dbReference type="STRING" id="37692.ATP_00076"/>
<accession>B3R099</accession>
<feature type="binding site" evidence="4">
    <location>
        <begin position="125"/>
        <end position="130"/>
    </location>
    <ligand>
        <name>GTP</name>
        <dbReference type="ChEBI" id="CHEBI:37565"/>
    </ligand>
</feature>
<dbReference type="PANTHER" id="PTHR45782">
    <property type="entry name" value="MITOCHONDRIAL RIBOSOME-ASSOCIATED GTPASE 1"/>
    <property type="match status" value="1"/>
</dbReference>
<dbReference type="HOGENOM" id="CLU_011106_1_0_14"/>
<evidence type="ECO:0000313" key="6">
    <source>
        <dbReference type="EMBL" id="CAP18263.1"/>
    </source>
</evidence>
<dbReference type="Gene3D" id="3.40.50.300">
    <property type="entry name" value="P-loop containing nucleotide triphosphate hydrolases"/>
    <property type="match status" value="1"/>
</dbReference>
<feature type="binding site" evidence="4">
    <location>
        <position position="169"/>
    </location>
    <ligand>
        <name>GTP</name>
        <dbReference type="ChEBI" id="CHEBI:37565"/>
    </ligand>
</feature>
<dbReference type="PANTHER" id="PTHR45782:SF4">
    <property type="entry name" value="MITOCHONDRIAL RIBOSOME-ASSOCIATED GTPASE 1"/>
    <property type="match status" value="1"/>
</dbReference>
<feature type="domain" description="G" evidence="5">
    <location>
        <begin position="118"/>
        <end position="188"/>
    </location>
</feature>
<dbReference type="Proteomes" id="UP000002020">
    <property type="component" value="Chromosome"/>
</dbReference>
<gene>
    <name evidence="6" type="ordered locus">ATP_00076</name>
</gene>
<dbReference type="EMBL" id="CU469464">
    <property type="protein sequence ID" value="CAP18263.1"/>
    <property type="molecule type" value="Genomic_DNA"/>
</dbReference>
<comment type="function">
    <text evidence="3">Required for a late step of 50S ribosomal subunit assembly. Has GTPase activity.</text>
</comment>
<dbReference type="AlphaFoldDB" id="B3R099"/>
<dbReference type="PIRSF" id="PIRSF006230">
    <property type="entry name" value="MG442"/>
    <property type="match status" value="1"/>
</dbReference>
<dbReference type="GO" id="GO:0005737">
    <property type="term" value="C:cytoplasm"/>
    <property type="evidence" value="ECO:0007669"/>
    <property type="project" value="UniProtKB-SubCell"/>
</dbReference>
<dbReference type="Gene3D" id="1.10.1580.10">
    <property type="match status" value="1"/>
</dbReference>
<organism evidence="7">
    <name type="scientific">Phytoplasma mali (strain AT)</name>
    <dbReference type="NCBI Taxonomy" id="482235"/>
    <lineage>
        <taxon>Bacteria</taxon>
        <taxon>Bacillati</taxon>
        <taxon>Mycoplasmatota</taxon>
        <taxon>Mollicutes</taxon>
        <taxon>Acholeplasmatales</taxon>
        <taxon>Acholeplasmataceae</taxon>
        <taxon>Candidatus Phytoplasma</taxon>
        <taxon>16SrX (Apple proliferation group)</taxon>
    </lineage>
</organism>
<dbReference type="CDD" id="cd01856">
    <property type="entry name" value="YlqF"/>
    <property type="match status" value="1"/>
</dbReference>
<dbReference type="InterPro" id="IPR019991">
    <property type="entry name" value="GTP-bd_ribosome_bgen"/>
</dbReference>
<keyword evidence="3" id="KW-0963">Cytoplasm</keyword>
<evidence type="ECO:0000313" key="7">
    <source>
        <dbReference type="Proteomes" id="UP000002020"/>
    </source>
</evidence>
<keyword evidence="7" id="KW-1185">Reference proteome</keyword>
<dbReference type="InterPro" id="IPR023179">
    <property type="entry name" value="GTP-bd_ortho_bundle_sf"/>
</dbReference>
<name>B3R099_PHYMT</name>
<dbReference type="Pfam" id="PF01926">
    <property type="entry name" value="MMR_HSR1"/>
    <property type="match status" value="1"/>
</dbReference>
<dbReference type="InterPro" id="IPR027417">
    <property type="entry name" value="P-loop_NTPase"/>
</dbReference>
<sequence length="289" mass="34166">MNKLQWFPGHMKKTLEQIKKNLILVDVVLVILDARVPISSMNEKLFEIVKNKTCIILFNKKTLSDLNKNNFFLNYYKKKGFYILEIDAKTGFNVESIYKKALSLIKYQKKRFYNPLKMMVVGIPNVGKSTLINKLINRKVVKTANIPGLTKNFQWLNYKNVFKLLDTPGVLWHQFTEEKTGMSLALVGAIKDTILPLEILLKYTLNYLKKYYCNYLKLYLNLSMFEIEKDNLFEIIMNKYKSSIICKNIDIINIYYMILKKIRDKCLININLDLDFYYQSKINHLNKNF</sequence>